<evidence type="ECO:0000313" key="4">
    <source>
        <dbReference type="Proteomes" id="UP000191056"/>
    </source>
</evidence>
<dbReference type="EMBL" id="MZGT01000156">
    <property type="protein sequence ID" value="OPJ54586.1"/>
    <property type="molecule type" value="Genomic_DNA"/>
</dbReference>
<gene>
    <name evidence="2" type="ORF">CLCHR_48320</name>
    <name evidence="3" type="ORF">D2A34_18070</name>
    <name evidence="1" type="ORF">GKZ28_23260</name>
</gene>
<evidence type="ECO:0000313" key="1">
    <source>
        <dbReference type="EMBL" id="MVX66591.1"/>
    </source>
</evidence>
<dbReference type="EMBL" id="QXDJ01000004">
    <property type="protein sequence ID" value="RII33633.1"/>
    <property type="molecule type" value="Genomic_DNA"/>
</dbReference>
<dbReference type="Proteomes" id="UP000656077">
    <property type="component" value="Unassembled WGS sequence"/>
</dbReference>
<evidence type="ECO:0000313" key="2">
    <source>
        <dbReference type="EMBL" id="OPJ54586.1"/>
    </source>
</evidence>
<evidence type="ECO:0000313" key="5">
    <source>
        <dbReference type="Proteomes" id="UP000265930"/>
    </source>
</evidence>
<reference evidence="3 5" key="2">
    <citation type="submission" date="2018-08" db="EMBL/GenBank/DDBJ databases">
        <title>Genome of Clostridium chromiireducens C1, DSM12136.</title>
        <authorList>
            <person name="Xing M."/>
            <person name="Wei Y."/>
            <person name="Ang E.L."/>
            <person name="Zhao H."/>
            <person name="Zhang Y."/>
        </authorList>
    </citation>
    <scope>NUCLEOTIDE SEQUENCE [LARGE SCALE GENOMIC DNA]</scope>
    <source>
        <strain evidence="3 5">C1</strain>
    </source>
</reference>
<reference evidence="2 4" key="1">
    <citation type="submission" date="2017-03" db="EMBL/GenBank/DDBJ databases">
        <title>Genome sequence of Clostridium chromiireducens DSM 23318.</title>
        <authorList>
            <person name="Poehlein A."/>
            <person name="Daniel R."/>
        </authorList>
    </citation>
    <scope>NUCLEOTIDE SEQUENCE [LARGE SCALE GENOMIC DNA]</scope>
    <source>
        <strain evidence="2 4">DSM 23318</strain>
    </source>
</reference>
<dbReference type="OrthoDB" id="9945702at2"/>
<reference evidence="1" key="3">
    <citation type="submission" date="2019-12" db="EMBL/GenBank/DDBJ databases">
        <title>Microbes associate with the intestines of laboratory mice.</title>
        <authorList>
            <person name="Navarre W."/>
            <person name="Wong E."/>
        </authorList>
    </citation>
    <scope>NUCLEOTIDE SEQUENCE</scope>
    <source>
        <strain evidence="1">NM79_F5</strain>
    </source>
</reference>
<accession>A0A1V4I3N3</accession>
<dbReference type="EMBL" id="WSRQ01000063">
    <property type="protein sequence ID" value="MVX66591.1"/>
    <property type="molecule type" value="Genomic_DNA"/>
</dbReference>
<comment type="caution">
    <text evidence="2">The sequence shown here is derived from an EMBL/GenBank/DDBJ whole genome shotgun (WGS) entry which is preliminary data.</text>
</comment>
<organism evidence="2 4">
    <name type="scientific">Clostridium chromiireducens</name>
    <dbReference type="NCBI Taxonomy" id="225345"/>
    <lineage>
        <taxon>Bacteria</taxon>
        <taxon>Bacillati</taxon>
        <taxon>Bacillota</taxon>
        <taxon>Clostridia</taxon>
        <taxon>Eubacteriales</taxon>
        <taxon>Clostridiaceae</taxon>
        <taxon>Clostridium</taxon>
    </lineage>
</organism>
<dbReference type="RefSeq" id="WP_079442461.1">
    <property type="nucleotide sequence ID" value="NZ_MZGT01000156.1"/>
</dbReference>
<sequence length="59" mass="7070">MLSLIKSDISYGRKKVNGKIIRIISIKNLEDNILNYSIWLKKNNREDRLDNYDEFLQVK</sequence>
<keyword evidence="4" id="KW-1185">Reference proteome</keyword>
<protein>
    <submittedName>
        <fullName evidence="2">Uncharacterized protein</fullName>
    </submittedName>
</protein>
<proteinExistence type="predicted"/>
<dbReference type="AlphaFoldDB" id="A0A1V4I3N3"/>
<dbReference type="Proteomes" id="UP000191056">
    <property type="component" value="Unassembled WGS sequence"/>
</dbReference>
<name>A0A1V4I3N3_9CLOT</name>
<evidence type="ECO:0000313" key="3">
    <source>
        <dbReference type="EMBL" id="RII33633.1"/>
    </source>
</evidence>
<dbReference type="Proteomes" id="UP000265930">
    <property type="component" value="Unassembled WGS sequence"/>
</dbReference>